<name>A0AAD5XBZ7_9FUNG</name>
<dbReference type="InterPro" id="IPR004827">
    <property type="entry name" value="bZIP"/>
</dbReference>
<comment type="subcellular location">
    <subcellularLocation>
        <location evidence="1">Nucleus</location>
    </subcellularLocation>
</comment>
<dbReference type="GO" id="GO:0090575">
    <property type="term" value="C:RNA polymerase II transcription regulator complex"/>
    <property type="evidence" value="ECO:0007669"/>
    <property type="project" value="TreeGrafter"/>
</dbReference>
<comment type="caution">
    <text evidence="5">The sequence shown here is derived from an EMBL/GenBank/DDBJ whole genome shotgun (WGS) entry which is preliminary data.</text>
</comment>
<dbReference type="AlphaFoldDB" id="A0AAD5XBZ7"/>
<dbReference type="Proteomes" id="UP001211907">
    <property type="component" value="Unassembled WGS sequence"/>
</dbReference>
<evidence type="ECO:0000256" key="1">
    <source>
        <dbReference type="ARBA" id="ARBA00004123"/>
    </source>
</evidence>
<dbReference type="GO" id="GO:0000976">
    <property type="term" value="F:transcription cis-regulatory region binding"/>
    <property type="evidence" value="ECO:0007669"/>
    <property type="project" value="InterPro"/>
</dbReference>
<dbReference type="EMBL" id="JADGJH010001267">
    <property type="protein sequence ID" value="KAJ3115820.1"/>
    <property type="molecule type" value="Genomic_DNA"/>
</dbReference>
<evidence type="ECO:0000313" key="6">
    <source>
        <dbReference type="Proteomes" id="UP001211907"/>
    </source>
</evidence>
<keyword evidence="6" id="KW-1185">Reference proteome</keyword>
<dbReference type="PANTHER" id="PTHR40621:SF6">
    <property type="entry name" value="AP-1-LIKE TRANSCRIPTION FACTOR YAP1-RELATED"/>
    <property type="match status" value="1"/>
</dbReference>
<evidence type="ECO:0000259" key="4">
    <source>
        <dbReference type="Pfam" id="PF00170"/>
    </source>
</evidence>
<sequence length="403" mass="45813">MSEETFNSTFSAEPPVGLKIESKKRGRQLCEDTSDKRRSQIREAQRSYRKRQQEYIADLERKVAELTAQISNNSPRQLYSNPEAPAQTAKDCCACYLTNIDLANKNSELIREVIALKDEARQVKEPLGCFLLPSHPVCPQSTVVSPPQSNSTVSPYLENSQQTTKFVIGKKSAVNRISDLINSDDVISSAGLYGYLDLAPFHAELKAIEALKDCKLVDEIIVVISGITNCTSRTGIKRHILEIARLKYHLMDLCSLNERTRVVNVFESNKGSGNFNNHWRHWYQSVATGVEFENKIPDIDSPYLSDELRALVDVTRKFRDTCAEIPSLLNNLYLVNALCVVQSMRFLCVDKKERDELFSTWLVMQGLLQVLCETNVERTKFMVALEVTRDRLQKRALELKEEL</sequence>
<dbReference type="SUPFAM" id="SSF57959">
    <property type="entry name" value="Leucine zipper domain"/>
    <property type="match status" value="1"/>
</dbReference>
<evidence type="ECO:0000313" key="5">
    <source>
        <dbReference type="EMBL" id="KAJ3115820.1"/>
    </source>
</evidence>
<evidence type="ECO:0000256" key="3">
    <source>
        <dbReference type="SAM" id="MobiDB-lite"/>
    </source>
</evidence>
<feature type="domain" description="BZIP" evidence="4">
    <location>
        <begin position="35"/>
        <end position="69"/>
    </location>
</feature>
<feature type="region of interest" description="Disordered" evidence="3">
    <location>
        <begin position="1"/>
        <end position="46"/>
    </location>
</feature>
<reference evidence="5" key="1">
    <citation type="submission" date="2020-05" db="EMBL/GenBank/DDBJ databases">
        <title>Phylogenomic resolution of chytrid fungi.</title>
        <authorList>
            <person name="Stajich J.E."/>
            <person name="Amses K."/>
            <person name="Simmons R."/>
            <person name="Seto K."/>
            <person name="Myers J."/>
            <person name="Bonds A."/>
            <person name="Quandt C.A."/>
            <person name="Barry K."/>
            <person name="Liu P."/>
            <person name="Grigoriev I."/>
            <person name="Longcore J.E."/>
            <person name="James T.Y."/>
        </authorList>
    </citation>
    <scope>NUCLEOTIDE SEQUENCE</scope>
    <source>
        <strain evidence="5">JEL0513</strain>
    </source>
</reference>
<feature type="compositionally biased region" description="Polar residues" evidence="3">
    <location>
        <begin position="1"/>
        <end position="11"/>
    </location>
</feature>
<dbReference type="InterPro" id="IPR046347">
    <property type="entry name" value="bZIP_sf"/>
</dbReference>
<dbReference type="GO" id="GO:0001228">
    <property type="term" value="F:DNA-binding transcription activator activity, RNA polymerase II-specific"/>
    <property type="evidence" value="ECO:0007669"/>
    <property type="project" value="TreeGrafter"/>
</dbReference>
<proteinExistence type="predicted"/>
<feature type="compositionally biased region" description="Basic and acidic residues" evidence="3">
    <location>
        <begin position="20"/>
        <end position="46"/>
    </location>
</feature>
<dbReference type="InterPro" id="IPR050936">
    <property type="entry name" value="AP-1-like"/>
</dbReference>
<dbReference type="Gene3D" id="1.20.5.170">
    <property type="match status" value="1"/>
</dbReference>
<accession>A0AAD5XBZ7</accession>
<dbReference type="PANTHER" id="PTHR40621">
    <property type="entry name" value="TRANSCRIPTION FACTOR KAPC-RELATED"/>
    <property type="match status" value="1"/>
</dbReference>
<evidence type="ECO:0000256" key="2">
    <source>
        <dbReference type="ARBA" id="ARBA00023242"/>
    </source>
</evidence>
<organism evidence="5 6">
    <name type="scientific">Physocladia obscura</name>
    <dbReference type="NCBI Taxonomy" id="109957"/>
    <lineage>
        <taxon>Eukaryota</taxon>
        <taxon>Fungi</taxon>
        <taxon>Fungi incertae sedis</taxon>
        <taxon>Chytridiomycota</taxon>
        <taxon>Chytridiomycota incertae sedis</taxon>
        <taxon>Chytridiomycetes</taxon>
        <taxon>Chytridiales</taxon>
        <taxon>Chytriomycetaceae</taxon>
        <taxon>Physocladia</taxon>
    </lineage>
</organism>
<keyword evidence="2" id="KW-0539">Nucleus</keyword>
<dbReference type="Pfam" id="PF00170">
    <property type="entry name" value="bZIP_1"/>
    <property type="match status" value="1"/>
</dbReference>
<dbReference type="CDD" id="cd14688">
    <property type="entry name" value="bZIP_YAP"/>
    <property type="match status" value="1"/>
</dbReference>
<protein>
    <recommendedName>
        <fullName evidence="4">BZIP domain-containing protein</fullName>
    </recommendedName>
</protein>
<gene>
    <name evidence="5" type="ORF">HK100_001225</name>
</gene>